<keyword evidence="3" id="KW-1185">Reference proteome</keyword>
<dbReference type="InterPro" id="IPR012337">
    <property type="entry name" value="RNaseH-like_sf"/>
</dbReference>
<gene>
    <name evidence="2" type="ORF">Pcinc_013831</name>
</gene>
<dbReference type="PANTHER" id="PTHR38681:SF1">
    <property type="entry name" value="RETROVIRUS-RELATED POL POLYPROTEIN FROM TRANSPOSON 412-LIKE PROTEIN"/>
    <property type="match status" value="1"/>
</dbReference>
<evidence type="ECO:0000313" key="2">
    <source>
        <dbReference type="EMBL" id="KAK3881748.1"/>
    </source>
</evidence>
<dbReference type="EMBL" id="JAWQEG010001179">
    <property type="protein sequence ID" value="KAK3881748.1"/>
    <property type="molecule type" value="Genomic_DNA"/>
</dbReference>
<dbReference type="Gene3D" id="3.30.420.10">
    <property type="entry name" value="Ribonuclease H-like superfamily/Ribonuclease H"/>
    <property type="match status" value="1"/>
</dbReference>
<accession>A0AAE1G1P6</accession>
<dbReference type="PANTHER" id="PTHR38681">
    <property type="entry name" value="RETROVIRUS-RELATED POL POLYPROTEIN FROM TRANSPOSON 412-LIKE PROTEIN-RELATED"/>
    <property type="match status" value="1"/>
</dbReference>
<sequence>MTSHAPREQRHLDFVLQFTTDVRHVSGHDNIVADTLSRISAVSATPNIDFKEMALLQSTDPEFNQLAETSLKIVRQPVRDHDSLELICDDSTGTVRPVVPKDMRKSVFLVLHNMSHPGRTTAITTTAYHPAANGLVERFHRQLKSVLKGNINWVDRLPLSLLGIRNCYKDLQSSSADLVFGTTLKIPGDMVHLTGSHDWDHSTFLSSLHNHFNEIRPKQSRVPVTDVFIMPDLFTVSHVLLRHDGHRQGLQYTYNGPYKVLRRTDKTFTILRSGKKEIVYIDRLKPAFMENEHLQNPPDELTSLSSPLKVPELQQGQIESSTPEPTLYLTRSGRVSKPPVRFQP</sequence>
<comment type="caution">
    <text evidence="2">The sequence shown here is derived from an EMBL/GenBank/DDBJ whole genome shotgun (WGS) entry which is preliminary data.</text>
</comment>
<feature type="compositionally biased region" description="Polar residues" evidence="1">
    <location>
        <begin position="314"/>
        <end position="324"/>
    </location>
</feature>
<dbReference type="AlphaFoldDB" id="A0AAE1G1P6"/>
<evidence type="ECO:0000313" key="3">
    <source>
        <dbReference type="Proteomes" id="UP001286313"/>
    </source>
</evidence>
<organism evidence="2 3">
    <name type="scientific">Petrolisthes cinctipes</name>
    <name type="common">Flat porcelain crab</name>
    <dbReference type="NCBI Taxonomy" id="88211"/>
    <lineage>
        <taxon>Eukaryota</taxon>
        <taxon>Metazoa</taxon>
        <taxon>Ecdysozoa</taxon>
        <taxon>Arthropoda</taxon>
        <taxon>Crustacea</taxon>
        <taxon>Multicrustacea</taxon>
        <taxon>Malacostraca</taxon>
        <taxon>Eumalacostraca</taxon>
        <taxon>Eucarida</taxon>
        <taxon>Decapoda</taxon>
        <taxon>Pleocyemata</taxon>
        <taxon>Anomura</taxon>
        <taxon>Galatheoidea</taxon>
        <taxon>Porcellanidae</taxon>
        <taxon>Petrolisthes</taxon>
    </lineage>
</organism>
<dbReference type="GO" id="GO:0003676">
    <property type="term" value="F:nucleic acid binding"/>
    <property type="evidence" value="ECO:0007669"/>
    <property type="project" value="InterPro"/>
</dbReference>
<evidence type="ECO:0000256" key="1">
    <source>
        <dbReference type="SAM" id="MobiDB-lite"/>
    </source>
</evidence>
<name>A0AAE1G1P6_PETCI</name>
<reference evidence="2" key="1">
    <citation type="submission" date="2023-10" db="EMBL/GenBank/DDBJ databases">
        <title>Genome assemblies of two species of porcelain crab, Petrolisthes cinctipes and Petrolisthes manimaculis (Anomura: Porcellanidae).</title>
        <authorList>
            <person name="Angst P."/>
        </authorList>
    </citation>
    <scope>NUCLEOTIDE SEQUENCE</scope>
    <source>
        <strain evidence="2">PB745_01</strain>
        <tissue evidence="2">Gill</tissue>
    </source>
</reference>
<feature type="region of interest" description="Disordered" evidence="1">
    <location>
        <begin position="311"/>
        <end position="344"/>
    </location>
</feature>
<dbReference type="SUPFAM" id="SSF53098">
    <property type="entry name" value="Ribonuclease H-like"/>
    <property type="match status" value="1"/>
</dbReference>
<evidence type="ECO:0008006" key="4">
    <source>
        <dbReference type="Google" id="ProtNLM"/>
    </source>
</evidence>
<dbReference type="Proteomes" id="UP001286313">
    <property type="component" value="Unassembled WGS sequence"/>
</dbReference>
<proteinExistence type="predicted"/>
<dbReference type="InterPro" id="IPR036397">
    <property type="entry name" value="RNaseH_sf"/>
</dbReference>
<protein>
    <recommendedName>
        <fullName evidence="4">Integrase catalytic domain-containing protein</fullName>
    </recommendedName>
</protein>